<dbReference type="EMBL" id="NBSK02000003">
    <property type="protein sequence ID" value="KAJ0219255.1"/>
    <property type="molecule type" value="Genomic_DNA"/>
</dbReference>
<gene>
    <name evidence="2" type="ORF">LSAT_V11C300152880</name>
</gene>
<organism evidence="2 3">
    <name type="scientific">Lactuca sativa</name>
    <name type="common">Garden lettuce</name>
    <dbReference type="NCBI Taxonomy" id="4236"/>
    <lineage>
        <taxon>Eukaryota</taxon>
        <taxon>Viridiplantae</taxon>
        <taxon>Streptophyta</taxon>
        <taxon>Embryophyta</taxon>
        <taxon>Tracheophyta</taxon>
        <taxon>Spermatophyta</taxon>
        <taxon>Magnoliopsida</taxon>
        <taxon>eudicotyledons</taxon>
        <taxon>Gunneridae</taxon>
        <taxon>Pentapetalae</taxon>
        <taxon>asterids</taxon>
        <taxon>campanulids</taxon>
        <taxon>Asterales</taxon>
        <taxon>Asteraceae</taxon>
        <taxon>Cichorioideae</taxon>
        <taxon>Cichorieae</taxon>
        <taxon>Lactucinae</taxon>
        <taxon>Lactuca</taxon>
    </lineage>
</organism>
<reference evidence="2 3" key="1">
    <citation type="journal article" date="2017" name="Nat. Commun.">
        <title>Genome assembly with in vitro proximity ligation data and whole-genome triplication in lettuce.</title>
        <authorList>
            <person name="Reyes-Chin-Wo S."/>
            <person name="Wang Z."/>
            <person name="Yang X."/>
            <person name="Kozik A."/>
            <person name="Arikit S."/>
            <person name="Song C."/>
            <person name="Xia L."/>
            <person name="Froenicke L."/>
            <person name="Lavelle D.O."/>
            <person name="Truco M.J."/>
            <person name="Xia R."/>
            <person name="Zhu S."/>
            <person name="Xu C."/>
            <person name="Xu H."/>
            <person name="Xu X."/>
            <person name="Cox K."/>
            <person name="Korf I."/>
            <person name="Meyers B.C."/>
            <person name="Michelmore R.W."/>
        </authorList>
    </citation>
    <scope>NUCLEOTIDE SEQUENCE [LARGE SCALE GENOMIC DNA]</scope>
    <source>
        <strain evidence="3">cv. Salinas</strain>
        <tissue evidence="2">Seedlings</tissue>
    </source>
</reference>
<feature type="transmembrane region" description="Helical" evidence="1">
    <location>
        <begin position="66"/>
        <end position="83"/>
    </location>
</feature>
<evidence type="ECO:0000313" key="3">
    <source>
        <dbReference type="Proteomes" id="UP000235145"/>
    </source>
</evidence>
<accession>A0A9R1WB45</accession>
<evidence type="ECO:0000313" key="2">
    <source>
        <dbReference type="EMBL" id="KAJ0219255.1"/>
    </source>
</evidence>
<comment type="caution">
    <text evidence="2">The sequence shown here is derived from an EMBL/GenBank/DDBJ whole genome shotgun (WGS) entry which is preliminary data.</text>
</comment>
<sequence length="90" mass="10746">MDKVPYGLLQKTERLKSRHNLRTKALDINERELFMDHADTMKSYGDLLCFIITINIQSWLSSMFNFHISVPFIQLGFLTYYNIRYVVIHM</sequence>
<proteinExistence type="predicted"/>
<keyword evidence="1" id="KW-1133">Transmembrane helix</keyword>
<protein>
    <submittedName>
        <fullName evidence="2">Uncharacterized protein</fullName>
    </submittedName>
</protein>
<keyword evidence="1" id="KW-0472">Membrane</keyword>
<keyword evidence="3" id="KW-1185">Reference proteome</keyword>
<evidence type="ECO:0000256" key="1">
    <source>
        <dbReference type="SAM" id="Phobius"/>
    </source>
</evidence>
<dbReference type="Proteomes" id="UP000235145">
    <property type="component" value="Unassembled WGS sequence"/>
</dbReference>
<name>A0A9R1WB45_LACSA</name>
<keyword evidence="1" id="KW-0812">Transmembrane</keyword>
<dbReference type="AlphaFoldDB" id="A0A9R1WB45"/>